<feature type="compositionally biased region" description="Basic and acidic residues" evidence="12">
    <location>
        <begin position="1274"/>
        <end position="1293"/>
    </location>
</feature>
<evidence type="ECO:0000256" key="10">
    <source>
        <dbReference type="ARBA" id="ARBA00023242"/>
    </source>
</evidence>
<feature type="compositionally biased region" description="Polar residues" evidence="12">
    <location>
        <begin position="1313"/>
        <end position="1329"/>
    </location>
</feature>
<feature type="region of interest" description="Disordered" evidence="12">
    <location>
        <begin position="558"/>
        <end position="584"/>
    </location>
</feature>
<evidence type="ECO:0000313" key="14">
    <source>
        <dbReference type="EMBL" id="KAK0041326.1"/>
    </source>
</evidence>
<feature type="compositionally biased region" description="Polar residues" evidence="12">
    <location>
        <begin position="1171"/>
        <end position="1182"/>
    </location>
</feature>
<comment type="subcellular location">
    <subcellularLocation>
        <location evidence="1">Nucleus</location>
    </subcellularLocation>
</comment>
<feature type="region of interest" description="Disordered" evidence="12">
    <location>
        <begin position="1953"/>
        <end position="2062"/>
    </location>
</feature>
<dbReference type="PANTHER" id="PTHR24393:SF15">
    <property type="entry name" value="IP01243P-RELATED"/>
    <property type="match status" value="1"/>
</dbReference>
<evidence type="ECO:0000256" key="12">
    <source>
        <dbReference type="SAM" id="MobiDB-lite"/>
    </source>
</evidence>
<feature type="compositionally biased region" description="Basic and acidic residues" evidence="12">
    <location>
        <begin position="1714"/>
        <end position="1737"/>
    </location>
</feature>
<protein>
    <recommendedName>
        <fullName evidence="13">C2H2-type domain-containing protein</fullName>
    </recommendedName>
</protein>
<feature type="region of interest" description="Disordered" evidence="12">
    <location>
        <begin position="1565"/>
        <end position="1585"/>
    </location>
</feature>
<feature type="region of interest" description="Disordered" evidence="12">
    <location>
        <begin position="2470"/>
        <end position="2514"/>
    </location>
</feature>
<evidence type="ECO:0000256" key="5">
    <source>
        <dbReference type="ARBA" id="ARBA00022771"/>
    </source>
</evidence>
<feature type="compositionally biased region" description="Basic and acidic residues" evidence="12">
    <location>
        <begin position="2448"/>
        <end position="2457"/>
    </location>
</feature>
<evidence type="ECO:0000256" key="9">
    <source>
        <dbReference type="ARBA" id="ARBA00023163"/>
    </source>
</evidence>
<feature type="compositionally biased region" description="Polar residues" evidence="12">
    <location>
        <begin position="2740"/>
        <end position="2754"/>
    </location>
</feature>
<feature type="compositionally biased region" description="Basic and acidic residues" evidence="12">
    <location>
        <begin position="2773"/>
        <end position="2792"/>
    </location>
</feature>
<name>A0AAD8AS03_BIOPF</name>
<feature type="compositionally biased region" description="Basic and acidic residues" evidence="12">
    <location>
        <begin position="1330"/>
        <end position="1465"/>
    </location>
</feature>
<evidence type="ECO:0000256" key="4">
    <source>
        <dbReference type="ARBA" id="ARBA00022737"/>
    </source>
</evidence>
<keyword evidence="6" id="KW-0862">Zinc</keyword>
<evidence type="ECO:0000256" key="7">
    <source>
        <dbReference type="ARBA" id="ARBA00023015"/>
    </source>
</evidence>
<dbReference type="GO" id="GO:0001228">
    <property type="term" value="F:DNA-binding transcription activator activity, RNA polymerase II-specific"/>
    <property type="evidence" value="ECO:0007669"/>
    <property type="project" value="TreeGrafter"/>
</dbReference>
<dbReference type="Gene3D" id="3.30.160.60">
    <property type="entry name" value="Classic Zinc Finger"/>
    <property type="match status" value="3"/>
</dbReference>
<keyword evidence="5 11" id="KW-0863">Zinc-finger</keyword>
<keyword evidence="4" id="KW-0677">Repeat</keyword>
<dbReference type="GO" id="GO:0008270">
    <property type="term" value="F:zinc ion binding"/>
    <property type="evidence" value="ECO:0007669"/>
    <property type="project" value="UniProtKB-KW"/>
</dbReference>
<dbReference type="SMART" id="SM00355">
    <property type="entry name" value="ZnF_C2H2"/>
    <property type="match status" value="5"/>
</dbReference>
<dbReference type="InterPro" id="IPR013087">
    <property type="entry name" value="Znf_C2H2_type"/>
</dbReference>
<feature type="compositionally biased region" description="Polar residues" evidence="12">
    <location>
        <begin position="926"/>
        <end position="936"/>
    </location>
</feature>
<dbReference type="EMBL" id="JASAOG010000279">
    <property type="protein sequence ID" value="KAK0041326.1"/>
    <property type="molecule type" value="Genomic_DNA"/>
</dbReference>
<feature type="compositionally biased region" description="Polar residues" evidence="12">
    <location>
        <begin position="947"/>
        <end position="956"/>
    </location>
</feature>
<feature type="domain" description="C2H2-type" evidence="13">
    <location>
        <begin position="2370"/>
        <end position="2398"/>
    </location>
</feature>
<feature type="compositionally biased region" description="Basic and acidic residues" evidence="12">
    <location>
        <begin position="1245"/>
        <end position="1267"/>
    </location>
</feature>
<evidence type="ECO:0000256" key="3">
    <source>
        <dbReference type="ARBA" id="ARBA00022723"/>
    </source>
</evidence>
<sequence>MEEGRPNPLLHEVSGKGALSRFPASQHHNVRESGIQEESDDSLQLHKDVHLKVNVSTPSSGTVNNGIPHALSIPSKQMVALKSDKSQNSEDSDSIKYPSGFATSPKDVNQELDRVDSKFVGSSNASEKSDSTNQQMKDQTSRAFQSFISQTSSHPNNNNNDKTLSSCSHLPNLLPSYCSTSESDYAAKASRGSTPNAQLSCVAPLDSNEESGMLGTQGREAVKLQVGSMPLLQHLNPGADLRKKAETQGQDFHKGSIPAGLKYFSEHPKTVMENDKKESYLLLEDKGNKESQQGFLNSLSPSDNISSFRSVTFNQNSDSQRKTEQCLPLSVDTSLGSSHLLLNDLPSVSNSHPPSKPRKSRSKESKRKLAAERRLAELNDEDDDNNDFIPVGMLQLSKKPDTSHLASLVDDSFSQGLQPHSQFTGQLAQQIDYQIQELKAHNFQSEMNTNVSRSGTQQAGYHLQQLAQKLDPKLDSSQQMLLHLVQQAQQQKHLLDKQKQNRQMQEQLSSLTFSAQSQNKNQNVHGGHPQHQQSNVNSVFQDVAGQFPFETQVAKATGLPSISSRGNGSTPDAQYSFQPTDEQQRQTLGPYTDIAVSGDKLQLLNASNTPAKLAEQLLQSSKSEQDFNLNHNNSIHSDKSSFRSITPVILPNPNGPLNQQHPEITKMLSSPVSPRQSISPRQTVSPRHTVSPNPFSDNLSHFASPQPRQAISMRQSPKQTGSVSSATHQSVFGTSSSPQHKQPSVTWRPVSPFQPSPASPSNTLSSVHQLQAQTLVNYHSNEGKPVQHPDLIGQPVTINLGELPSNQESLQHKPFSQMQPVSSNSLSGHDDDLMASPSSIPAHQLPQVFSPGQVIHHRPQDRKKTHTRPSGHRGPPLVVHTTPMANMSSNVPVPSVHNASAIWQQMQSKDNKNRLSNEVFPRQHDQPVSTVSQSADFESHSSKHIQSRQQNMQKIKQSSEESHSLLQQINVTEIHHVQTQQITTKSVNNICSLEKPNSPASSPAMETKLAEEQSVNKMEPCTLQTDDGVNSGGKMTITDTSVEQNTRLKSSSDCLDKLSDESTSLSVKSGIDNGLKVLSEIASERYVMDVSEDGEQPTSDRIAKEKSAVTSSTMEADCQLQDIKVTGANSVNKTAPTELSTDSHVPKREVRQRKPKKPFEQEETPVRRNQKTVISNQKSTPAPASHKKQPVLSLTPLSQKKPVLNNKSHPKVIGDMLQTEEEKATKTKEVASAPSQLHKSAVGKKHTDSSRGYDEDSESDSKSDHTRRLSQRLLVKEKEKEQKKNEGTDDSTRRSQRHSARIDYKEATDSVDDTLTTKNAKTVKTLNTSHQEDIVGDKQDRMKTRSKNRKEDSEDKPANKKVKGDDSEDKPANKKVKGDDSEDKPANKKVKGDDSEDKPANKKVKGDDSEDKPANKKVKGDDSEDKPANKYHKDDTEEKLAHKNSKDDDSQEKPANKKLKDDKSDVSVSVKKQNDDANHTPVLRNRKKDKQGHMSSVEENKGDPVSKAQSAEMKNVKKAALEKNKTIKRLQIKTVPLTLIESSPATEASSVKEVSSVTRRTTRLFMTEGENSSNTDSACKPQKLAPSEFIDELPITRKRSRKSGVQEGQLKLDLAAEPICQTETNKDNENELKSKSLVANGQAPIPVARNKSRKRHHDYRTRSRKRRALKAIVVKRAVYRETPESKTCEVEASVSASNTDGGGSDKGTFLADPVDCKDEGEAKKPKIEQEKEQEKLECPITIAPSSKEESEDVPFTDLEPKDSSKNVTMKSEFQQPLCKALPTLATSSTPNPSTSVTSSASSNTSLTEIAVSPQTSGKVEELAQTSAVGERRKMTMYRLVPVVGEEISDLEVSDSLIPLSGYFVPGGNNDRVLLPQNFISGFAPSKASSVDTSLTFGQTSSSPQARPASHQPSWPSEVNYSKPSSVNHGMTNSLQSTSVFSPLKTSHKINDNVVGSWTSEPHPPMSSWPNQLPQSINTPPPSVGEPRKPWTTPQPQPSPSAYGPSPSWNATPPSIMSSSPLSTSSSAWTVSSSSNVPSQPPHVTQAWSSTLQEPSWRSSPSASAAITESWSKEYFPNSNVIIPEHSRQTENMDVEMSASNNTQMSRPMHQNYNFDSQHQSSGMYSNLDQPMSSNLSYETGLPQDADFSRPENLIQGLLRHVSSNSGGLSQDLAAFNLGQQDLAFLENRLRQTLSPNSLFSAVAALEDNIVPGPGGNQDNSLQDGMNLVHTVNLDIEEANLNSSAQLDLAGLGGQPSGHMNMARHLDSLHKAPPHSSSHIMTDMETAGMHPSVGPLEDSAFFDRSLAKDDSFDDHAKKDDKKVMKERKHLYDIVFIEGARKFKCKACSKVFNNTTIYRHLRVHDPDYKITVSCNMCDKTYTHKHSLDMHKKRFHGGGSTNIKVAGSSVAGEVVKEQEKLSPSKTNSEVKRQRKSSSSADPLASSPDETELQKQLETHRQVEELRRLKAEKKAHQKVAGQVDEIPSELDSDLKGKESALSASEPHATAERAYPQDLSGDQFNFELEKESESQKTDFGGSSESISTSMPVVTTLSHPLSQVHSAPKGHYQLNSPQPLMSTLAPVHQSSLQPPPSDGDAQYMNQGSLLESNVNPKPENEKFICKICNMQLLSKNSYLFHLRRHDKTKTKFCSYCDKSFYTCQELKSHERTHTGEKPYQCEICYTCFAHSGSFVSHKKGHTNRKEMEPFPIVDGQIQYPSTFRKPRLAGPKVEGAEKTKKKKNPGESQQTGTNINTLSDVSPVPGGSTNCPTSVIRKNSLDSGERQLHSGAKMDSRRLSMNDQLMNSSASHLYVSSLPEQQMVMSPSSSIQPSDTYSTPGSNVSGDYYNSYKSNSQPRHFLSPQLEASSQDYYSQGKYYPRTSSADQYTAENQEQIEAGKSQYSSNLPQEYSQSVATSGSYFSSQESYSYDSNMDTSYQEEDFDSGLPSYKPDVSSSEIVKKLLQHYNVPASSYQEATSSDFGHQLEDYTRQGCETAPPMYSDHSVGIAAPPSYSASVQQKQYYSSRASSSLDYASSVLMSSERSVQQDSSMLLPQQQPDQYSNIHSQPHVQTESYRSDGTTRYSEVYSEGQYSQPSSQPAYTQQGYEVSLAPRDQYRQGLPKIESLARESTPKSQS</sequence>
<feature type="compositionally biased region" description="Basic and acidic residues" evidence="12">
    <location>
        <begin position="367"/>
        <end position="377"/>
    </location>
</feature>
<feature type="region of interest" description="Disordered" evidence="12">
    <location>
        <begin position="2921"/>
        <end position="2943"/>
    </location>
</feature>
<dbReference type="GO" id="GO:0000978">
    <property type="term" value="F:RNA polymerase II cis-regulatory region sequence-specific DNA binding"/>
    <property type="evidence" value="ECO:0007669"/>
    <property type="project" value="TreeGrafter"/>
</dbReference>
<dbReference type="PROSITE" id="PS00028">
    <property type="entry name" value="ZINC_FINGER_C2H2_1"/>
    <property type="match status" value="4"/>
</dbReference>
<gene>
    <name evidence="14" type="ORF">Bpfe_029261</name>
</gene>
<dbReference type="PANTHER" id="PTHR24393">
    <property type="entry name" value="ZINC FINGER PROTEIN"/>
    <property type="match status" value="1"/>
</dbReference>
<feature type="compositionally biased region" description="Basic and acidic residues" evidence="12">
    <location>
        <begin position="1220"/>
        <end position="1229"/>
    </location>
</feature>
<dbReference type="SUPFAM" id="SSF57667">
    <property type="entry name" value="beta-beta-alpha zinc fingers"/>
    <property type="match status" value="2"/>
</dbReference>
<accession>A0AAD8AS03</accession>
<feature type="region of interest" description="Disordered" evidence="12">
    <location>
        <begin position="1682"/>
        <end position="1818"/>
    </location>
</feature>
<reference evidence="14" key="1">
    <citation type="journal article" date="2023" name="PLoS Negl. Trop. Dis.">
        <title>A genome sequence for Biomphalaria pfeifferi, the major vector snail for the human-infecting parasite Schistosoma mansoni.</title>
        <authorList>
            <person name="Bu L."/>
            <person name="Lu L."/>
            <person name="Laidemitt M.R."/>
            <person name="Zhang S.M."/>
            <person name="Mutuku M."/>
            <person name="Mkoji G."/>
            <person name="Steinauer M."/>
            <person name="Loker E.S."/>
        </authorList>
    </citation>
    <scope>NUCLEOTIDE SEQUENCE</scope>
    <source>
        <strain evidence="14">KasaAsao</strain>
    </source>
</reference>
<feature type="region of interest" description="Disordered" evidence="12">
    <location>
        <begin position="2411"/>
        <end position="2457"/>
    </location>
</feature>
<feature type="domain" description="C2H2-type" evidence="13">
    <location>
        <begin position="2673"/>
        <end position="2700"/>
    </location>
</feature>
<feature type="region of interest" description="Disordered" evidence="12">
    <location>
        <begin position="921"/>
        <end position="961"/>
    </location>
</feature>
<feature type="compositionally biased region" description="Polar residues" evidence="12">
    <location>
        <begin position="1129"/>
        <end position="1143"/>
    </location>
</feature>
<feature type="compositionally biased region" description="Polar residues" evidence="12">
    <location>
        <begin position="3086"/>
        <end position="3102"/>
    </location>
</feature>
<feature type="compositionally biased region" description="Polar residues" evidence="12">
    <location>
        <begin position="560"/>
        <end position="584"/>
    </location>
</feature>
<feature type="region of interest" description="Disordered" evidence="12">
    <location>
        <begin position="3041"/>
        <end position="3132"/>
    </location>
</feature>
<feature type="region of interest" description="Disordered" evidence="12">
    <location>
        <begin position="668"/>
        <end position="766"/>
    </location>
</feature>
<feature type="region of interest" description="Disordered" evidence="12">
    <location>
        <begin position="1614"/>
        <end position="1666"/>
    </location>
</feature>
<evidence type="ECO:0000256" key="1">
    <source>
        <dbReference type="ARBA" id="ARBA00004123"/>
    </source>
</evidence>
<evidence type="ECO:0000313" key="15">
    <source>
        <dbReference type="Proteomes" id="UP001233172"/>
    </source>
</evidence>
<evidence type="ECO:0000256" key="2">
    <source>
        <dbReference type="ARBA" id="ARBA00006991"/>
    </source>
</evidence>
<feature type="compositionally biased region" description="Low complexity" evidence="12">
    <location>
        <begin position="1783"/>
        <end position="1807"/>
    </location>
</feature>
<evidence type="ECO:0000256" key="8">
    <source>
        <dbReference type="ARBA" id="ARBA00023125"/>
    </source>
</evidence>
<feature type="region of interest" description="Disordered" evidence="12">
    <location>
        <begin position="1090"/>
        <end position="1115"/>
    </location>
</feature>
<dbReference type="GO" id="GO:0005634">
    <property type="term" value="C:nucleus"/>
    <property type="evidence" value="ECO:0007669"/>
    <property type="project" value="UniProtKB-SubCell"/>
</dbReference>
<feature type="compositionally biased region" description="Polar residues" evidence="12">
    <location>
        <begin position="120"/>
        <end position="142"/>
    </location>
</feature>
<feature type="compositionally biased region" description="Polar residues" evidence="12">
    <location>
        <begin position="1967"/>
        <end position="1977"/>
    </location>
</feature>
<keyword evidence="15" id="KW-1185">Reference proteome</keyword>
<keyword evidence="7" id="KW-0805">Transcription regulation</keyword>
<feature type="compositionally biased region" description="Low complexity" evidence="12">
    <location>
        <begin position="2011"/>
        <end position="2043"/>
    </location>
</feature>
<keyword evidence="9" id="KW-0804">Transcription</keyword>
<feature type="compositionally biased region" description="Polar residues" evidence="12">
    <location>
        <begin position="3041"/>
        <end position="3079"/>
    </location>
</feature>
<reference evidence="14" key="2">
    <citation type="submission" date="2023-04" db="EMBL/GenBank/DDBJ databases">
        <authorList>
            <person name="Bu L."/>
            <person name="Lu L."/>
            <person name="Laidemitt M.R."/>
            <person name="Zhang S.M."/>
            <person name="Mutuku M."/>
            <person name="Mkoji G."/>
            <person name="Steinauer M."/>
            <person name="Loker E.S."/>
        </authorList>
    </citation>
    <scope>NUCLEOTIDE SEQUENCE</scope>
    <source>
        <strain evidence="14">KasaAsao</strain>
        <tissue evidence="14">Whole Snail</tissue>
    </source>
</reference>
<feature type="compositionally biased region" description="Basic and acidic residues" evidence="12">
    <location>
        <begin position="108"/>
        <end position="117"/>
    </location>
</feature>
<feature type="compositionally biased region" description="Polar residues" evidence="12">
    <location>
        <begin position="501"/>
        <end position="533"/>
    </location>
</feature>
<feature type="compositionally biased region" description="Basic and acidic residues" evidence="12">
    <location>
        <begin position="1157"/>
        <end position="1166"/>
    </location>
</feature>
<dbReference type="Proteomes" id="UP001233172">
    <property type="component" value="Unassembled WGS sequence"/>
</dbReference>
<feature type="domain" description="C2H2-type" evidence="13">
    <location>
        <begin position="2645"/>
        <end position="2672"/>
    </location>
</feature>
<keyword evidence="8" id="KW-0238">DNA-binding</keyword>
<feature type="compositionally biased region" description="Basic residues" evidence="12">
    <location>
        <begin position="857"/>
        <end position="871"/>
    </location>
</feature>
<feature type="compositionally biased region" description="Low complexity" evidence="12">
    <location>
        <begin position="2433"/>
        <end position="2444"/>
    </location>
</feature>
<feature type="compositionally biased region" description="Basic and acidic residues" evidence="12">
    <location>
        <begin position="3121"/>
        <end position="3132"/>
    </location>
</feature>
<feature type="compositionally biased region" description="Polar residues" evidence="12">
    <location>
        <begin position="668"/>
        <end position="745"/>
    </location>
</feature>
<feature type="compositionally biased region" description="Polar residues" evidence="12">
    <location>
        <begin position="2761"/>
        <end position="2771"/>
    </location>
</feature>
<feature type="region of interest" description="Disordered" evidence="12">
    <location>
        <begin position="342"/>
        <end position="387"/>
    </location>
</feature>
<feature type="region of interest" description="Disordered" evidence="12">
    <location>
        <begin position="1"/>
        <end position="44"/>
    </location>
</feature>
<keyword evidence="3" id="KW-0479">Metal-binding</keyword>
<keyword evidence="10" id="KW-0539">Nucleus</keyword>
<feature type="compositionally biased region" description="Basic and acidic residues" evidence="12">
    <location>
        <begin position="1624"/>
        <end position="1634"/>
    </location>
</feature>
<feature type="region of interest" description="Disordered" evidence="12">
    <location>
        <begin position="493"/>
        <end position="533"/>
    </location>
</feature>
<feature type="compositionally biased region" description="Polar residues" evidence="12">
    <location>
        <begin position="1765"/>
        <end position="1774"/>
    </location>
</feature>
<evidence type="ECO:0000256" key="6">
    <source>
        <dbReference type="ARBA" id="ARBA00022833"/>
    </source>
</evidence>
<organism evidence="14 15">
    <name type="scientific">Biomphalaria pfeifferi</name>
    <name type="common">Bloodfluke planorb</name>
    <name type="synonym">Freshwater snail</name>
    <dbReference type="NCBI Taxonomy" id="112525"/>
    <lineage>
        <taxon>Eukaryota</taxon>
        <taxon>Metazoa</taxon>
        <taxon>Spiralia</taxon>
        <taxon>Lophotrochozoa</taxon>
        <taxon>Mollusca</taxon>
        <taxon>Gastropoda</taxon>
        <taxon>Heterobranchia</taxon>
        <taxon>Euthyneura</taxon>
        <taxon>Panpulmonata</taxon>
        <taxon>Hygrophila</taxon>
        <taxon>Lymnaeoidea</taxon>
        <taxon>Planorbidae</taxon>
        <taxon>Biomphalaria</taxon>
    </lineage>
</organism>
<dbReference type="PROSITE" id="PS50157">
    <property type="entry name" value="ZINC_FINGER_C2H2_2"/>
    <property type="match status" value="3"/>
</dbReference>
<dbReference type="InterPro" id="IPR036236">
    <property type="entry name" value="Znf_C2H2_sf"/>
</dbReference>
<comment type="similarity">
    <text evidence="2">Belongs to the krueppel C2H2-type zinc-finger protein family.</text>
</comment>
<feature type="region of interest" description="Disordered" evidence="12">
    <location>
        <begin position="2818"/>
        <end position="2837"/>
    </location>
</feature>
<feature type="compositionally biased region" description="Polar residues" evidence="12">
    <location>
        <begin position="2045"/>
        <end position="2057"/>
    </location>
</feature>
<feature type="region of interest" description="Disordered" evidence="12">
    <location>
        <begin position="1889"/>
        <end position="1933"/>
    </location>
</feature>
<proteinExistence type="inferred from homology"/>
<feature type="compositionally biased region" description="Basic residues" evidence="12">
    <location>
        <begin position="355"/>
        <end position="366"/>
    </location>
</feature>
<evidence type="ECO:0000256" key="11">
    <source>
        <dbReference type="PROSITE-ProRule" id="PRU00042"/>
    </source>
</evidence>
<feature type="compositionally biased region" description="Basic residues" evidence="12">
    <location>
        <begin position="1650"/>
        <end position="1666"/>
    </location>
</feature>
<feature type="region of interest" description="Disordered" evidence="12">
    <location>
        <begin position="79"/>
        <end position="142"/>
    </location>
</feature>
<feature type="region of interest" description="Disordered" evidence="12">
    <location>
        <begin position="2717"/>
        <end position="2792"/>
    </location>
</feature>
<feature type="region of interest" description="Disordered" evidence="12">
    <location>
        <begin position="1129"/>
        <end position="1521"/>
    </location>
</feature>
<feature type="region of interest" description="Disordered" evidence="12">
    <location>
        <begin position="857"/>
        <end position="877"/>
    </location>
</feature>
<evidence type="ECO:0000259" key="13">
    <source>
        <dbReference type="PROSITE" id="PS50157"/>
    </source>
</evidence>
<comment type="caution">
    <text evidence="14">The sequence shown here is derived from an EMBL/GenBank/DDBJ whole genome shotgun (WGS) entry which is preliminary data.</text>
</comment>